<organism evidence="15 16">
    <name type="scientific">Patella caerulea</name>
    <name type="common">Rayed Mediterranean limpet</name>
    <dbReference type="NCBI Taxonomy" id="87958"/>
    <lineage>
        <taxon>Eukaryota</taxon>
        <taxon>Metazoa</taxon>
        <taxon>Spiralia</taxon>
        <taxon>Lophotrochozoa</taxon>
        <taxon>Mollusca</taxon>
        <taxon>Gastropoda</taxon>
        <taxon>Patellogastropoda</taxon>
        <taxon>Patelloidea</taxon>
        <taxon>Patellidae</taxon>
        <taxon>Patella</taxon>
    </lineage>
</organism>
<evidence type="ECO:0000259" key="13">
    <source>
        <dbReference type="Pfam" id="PF26216"/>
    </source>
</evidence>
<dbReference type="GO" id="GO:0006006">
    <property type="term" value="P:glucose metabolic process"/>
    <property type="evidence" value="ECO:0007669"/>
    <property type="project" value="TreeGrafter"/>
</dbReference>
<gene>
    <name evidence="15" type="ORF">SNE40_009893</name>
</gene>
<keyword evidence="16" id="KW-1185">Reference proteome</keyword>
<comment type="caution">
    <text evidence="15">The sequence shown here is derived from an EMBL/GenBank/DDBJ whole genome shotgun (WGS) entry which is preliminary data.</text>
</comment>
<evidence type="ECO:0000313" key="16">
    <source>
        <dbReference type="Proteomes" id="UP001347796"/>
    </source>
</evidence>
<dbReference type="Proteomes" id="UP001347796">
    <property type="component" value="Unassembled WGS sequence"/>
</dbReference>
<dbReference type="GO" id="GO:0016787">
    <property type="term" value="F:hydrolase activity"/>
    <property type="evidence" value="ECO:0007669"/>
    <property type="project" value="UniProtKB-KW"/>
</dbReference>
<evidence type="ECO:0000256" key="4">
    <source>
        <dbReference type="ARBA" id="ARBA00006451"/>
    </source>
</evidence>
<dbReference type="InterPro" id="IPR058866">
    <property type="entry name" value="GDPGP1_N"/>
</dbReference>
<name>A0AAN8PT70_PATCE</name>
<feature type="domain" description="GDPGP1-like C-terminal" evidence="13">
    <location>
        <begin position="229"/>
        <end position="317"/>
    </location>
</feature>
<evidence type="ECO:0000256" key="5">
    <source>
        <dbReference type="ARBA" id="ARBA00012507"/>
    </source>
</evidence>
<dbReference type="GO" id="GO:0005737">
    <property type="term" value="C:cytoplasm"/>
    <property type="evidence" value="ECO:0007669"/>
    <property type="project" value="UniProtKB-SubCell"/>
</dbReference>
<keyword evidence="11" id="KW-0547">Nucleotide-binding</keyword>
<dbReference type="Pfam" id="PF26216">
    <property type="entry name" value="GDPGP1_C"/>
    <property type="match status" value="2"/>
</dbReference>
<keyword evidence="7" id="KW-0963">Cytoplasm</keyword>
<evidence type="ECO:0000256" key="7">
    <source>
        <dbReference type="ARBA" id="ARBA00022490"/>
    </source>
</evidence>
<dbReference type="InterPro" id="IPR026506">
    <property type="entry name" value="GDPGP"/>
</dbReference>
<evidence type="ECO:0000256" key="1">
    <source>
        <dbReference type="ARBA" id="ARBA00000063"/>
    </source>
</evidence>
<evidence type="ECO:0000256" key="8">
    <source>
        <dbReference type="ARBA" id="ARBA00022658"/>
    </source>
</evidence>
<dbReference type="GO" id="GO:0005085">
    <property type="term" value="F:guanyl-nucleotide exchange factor activity"/>
    <property type="evidence" value="ECO:0007669"/>
    <property type="project" value="UniProtKB-KW"/>
</dbReference>
<dbReference type="InterPro" id="IPR058865">
    <property type="entry name" value="GDPGP1_C"/>
</dbReference>
<dbReference type="Pfam" id="PF26217">
    <property type="entry name" value="GDPGP1_N"/>
    <property type="match status" value="1"/>
</dbReference>
<keyword evidence="10" id="KW-0548">Nucleotidyltransferase</keyword>
<evidence type="ECO:0000259" key="14">
    <source>
        <dbReference type="Pfam" id="PF26217"/>
    </source>
</evidence>
<comment type="subcellular location">
    <subcellularLocation>
        <location evidence="3">Cytoplasm</location>
    </subcellularLocation>
</comment>
<reference evidence="15 16" key="1">
    <citation type="submission" date="2024-01" db="EMBL/GenBank/DDBJ databases">
        <title>The genome of the rayed Mediterranean limpet Patella caerulea (Linnaeus, 1758).</title>
        <authorList>
            <person name="Anh-Thu Weber A."/>
            <person name="Halstead-Nussloch G."/>
        </authorList>
    </citation>
    <scope>NUCLEOTIDE SEQUENCE [LARGE SCALE GENOMIC DNA]</scope>
    <source>
        <strain evidence="15">AATW-2023a</strain>
        <tissue evidence="15">Whole specimen</tissue>
    </source>
</reference>
<evidence type="ECO:0000256" key="6">
    <source>
        <dbReference type="ARBA" id="ARBA00018857"/>
    </source>
</evidence>
<keyword evidence="12" id="KW-0378">Hydrolase</keyword>
<dbReference type="EC" id="2.7.7.78" evidence="5"/>
<evidence type="ECO:0000256" key="3">
    <source>
        <dbReference type="ARBA" id="ARBA00004496"/>
    </source>
</evidence>
<comment type="similarity">
    <text evidence="4">Belongs to the GDPGP1 family.</text>
</comment>
<keyword evidence="8" id="KW-0344">Guanine-nucleotide releasing factor</keyword>
<sequence>MSQKLDYSSADFIESTPNWFVKANKNSKFDDLLRNGWDKAMEEGVFRYTMGHLETKILDGPKQYVAQLNVKRATDRRQPQNITSLNQPFNPDTFNFTKIKEREILLTINNTDDEKSSNSKEIKNGLTPVQDRNLIIVNISPLEYGHVLVVPQVDSCLPQILTRKALQIALEAVLLSARRSFRLGFNSLCAYASVNHQHFHAYYLEHELVVEYGAVKHITGVLYQSDVMPVPGFVFQTHENSVSTLTRVIHKITQYFQQNEIAHSVLLTRGVVFNEDKNSDNRTVRIYVWPRQKFKGSKSLVELHVAVIELGGHLPIKGMPPEAFNVAVVEMGGHLPIKDENSYKNMTEKEADSIIETAKLPEEEFQKIKSDVTKIVFEDSEDKNDS</sequence>
<comment type="catalytic activity">
    <reaction evidence="1">
        <text>GDP-alpha-D-glucose + phosphate = alpha-D-glucose 1-phosphate + GDP + H(+)</text>
        <dbReference type="Rhea" id="RHEA:30387"/>
        <dbReference type="ChEBI" id="CHEBI:15378"/>
        <dbReference type="ChEBI" id="CHEBI:43474"/>
        <dbReference type="ChEBI" id="CHEBI:58189"/>
        <dbReference type="ChEBI" id="CHEBI:58601"/>
        <dbReference type="ChEBI" id="CHEBI:62230"/>
        <dbReference type="EC" id="2.7.7.78"/>
    </reaction>
</comment>
<dbReference type="EMBL" id="JAZGQO010000007">
    <property type="protein sequence ID" value="KAK6182144.1"/>
    <property type="molecule type" value="Genomic_DNA"/>
</dbReference>
<evidence type="ECO:0000256" key="12">
    <source>
        <dbReference type="ARBA" id="ARBA00022801"/>
    </source>
</evidence>
<dbReference type="PANTHER" id="PTHR20884:SF8">
    <property type="entry name" value="GDP-D-GLUCOSE PHOSPHORYLASE 1"/>
    <property type="match status" value="1"/>
</dbReference>
<feature type="domain" description="GDPGP1-like N-terminal" evidence="14">
    <location>
        <begin position="28"/>
        <end position="202"/>
    </location>
</feature>
<comment type="function">
    <text evidence="2">Specific and highly efficient GDP-D-glucose phosphorylase regulating the levels of GDP-D-glucose in cells.</text>
</comment>
<dbReference type="AlphaFoldDB" id="A0AAN8PT70"/>
<protein>
    <recommendedName>
        <fullName evidence="6">GDP-D-glucose phosphorylase 1</fullName>
        <ecNumber evidence="5">2.7.7.78</ecNumber>
    </recommendedName>
</protein>
<dbReference type="GO" id="GO:0080048">
    <property type="term" value="F:GDP-D-glucose phosphorylase activity"/>
    <property type="evidence" value="ECO:0007669"/>
    <property type="project" value="UniProtKB-EC"/>
</dbReference>
<evidence type="ECO:0000256" key="11">
    <source>
        <dbReference type="ARBA" id="ARBA00022741"/>
    </source>
</evidence>
<feature type="domain" description="GDPGP1-like C-terminal" evidence="13">
    <location>
        <begin position="322"/>
        <end position="375"/>
    </location>
</feature>
<accession>A0AAN8PT70</accession>
<keyword evidence="9" id="KW-0808">Transferase</keyword>
<dbReference type="GO" id="GO:0000166">
    <property type="term" value="F:nucleotide binding"/>
    <property type="evidence" value="ECO:0007669"/>
    <property type="project" value="UniProtKB-KW"/>
</dbReference>
<proteinExistence type="inferred from homology"/>
<evidence type="ECO:0000256" key="10">
    <source>
        <dbReference type="ARBA" id="ARBA00022695"/>
    </source>
</evidence>
<dbReference type="PANTHER" id="PTHR20884">
    <property type="entry name" value="GDP-D-GLUCOSE PHOSPHORYLASE 1"/>
    <property type="match status" value="1"/>
</dbReference>
<evidence type="ECO:0000256" key="9">
    <source>
        <dbReference type="ARBA" id="ARBA00022679"/>
    </source>
</evidence>
<evidence type="ECO:0000313" key="15">
    <source>
        <dbReference type="EMBL" id="KAK6182144.1"/>
    </source>
</evidence>
<evidence type="ECO:0000256" key="2">
    <source>
        <dbReference type="ARBA" id="ARBA00003049"/>
    </source>
</evidence>